<dbReference type="Proteomes" id="UP000321389">
    <property type="component" value="Chromosome"/>
</dbReference>
<name>A0A5B8L2J1_9HYPH</name>
<evidence type="ECO:0000259" key="1">
    <source>
        <dbReference type="Pfam" id="PF07978"/>
    </source>
</evidence>
<keyword evidence="3" id="KW-1185">Reference proteome</keyword>
<feature type="domain" description="NIPSNAP" evidence="1">
    <location>
        <begin position="11"/>
        <end position="105"/>
    </location>
</feature>
<dbReference type="Pfam" id="PF07978">
    <property type="entry name" value="NIPSNAP"/>
    <property type="match status" value="1"/>
</dbReference>
<dbReference type="EMBL" id="CP042301">
    <property type="protein sequence ID" value="QDZ02019.1"/>
    <property type="molecule type" value="Genomic_DNA"/>
</dbReference>
<dbReference type="InterPro" id="IPR012577">
    <property type="entry name" value="NIPSNAP"/>
</dbReference>
<dbReference type="SUPFAM" id="SSF54909">
    <property type="entry name" value="Dimeric alpha+beta barrel"/>
    <property type="match status" value="1"/>
</dbReference>
<accession>A0A5B8L2J1</accession>
<dbReference type="InterPro" id="IPR011008">
    <property type="entry name" value="Dimeric_a/b-barrel"/>
</dbReference>
<protein>
    <submittedName>
        <fullName evidence="2">NIPSNAP family protein</fullName>
    </submittedName>
</protein>
<sequence length="220" mass="24071">MSNDDRTRVIELRQYQLRPGARDTLIELFDSQFIESQEACGMRVIGQFRDLDDPDRFVWLRGFASMEERAAGLTAFYGGPVWTEHGPAANATMVSSDDVHMLRPLAEPPTFQASDRTQRLLLAAILPCAPDGEIVGEIAAACSGAEGDVLALLGKEDAPNNWPRLSVHDRLVWVLIARFASEWALDRGVAAVAAAAALHADILDGPPELRRLAPTARSRL</sequence>
<evidence type="ECO:0000313" key="2">
    <source>
        <dbReference type="EMBL" id="QDZ02019.1"/>
    </source>
</evidence>
<dbReference type="OrthoDB" id="9809695at2"/>
<proteinExistence type="predicted"/>
<dbReference type="KEGG" id="niy:FQ775_17440"/>
<organism evidence="2 3">
    <name type="scientific">Nitratireductor mangrovi</name>
    <dbReference type="NCBI Taxonomy" id="2599600"/>
    <lineage>
        <taxon>Bacteria</taxon>
        <taxon>Pseudomonadati</taxon>
        <taxon>Pseudomonadota</taxon>
        <taxon>Alphaproteobacteria</taxon>
        <taxon>Hyphomicrobiales</taxon>
        <taxon>Phyllobacteriaceae</taxon>
        <taxon>Nitratireductor</taxon>
    </lineage>
</organism>
<reference evidence="2" key="1">
    <citation type="submission" date="2020-04" db="EMBL/GenBank/DDBJ databases">
        <title>Nitratireductor sp. nov. isolated from mangrove soil.</title>
        <authorList>
            <person name="Ye Y."/>
        </authorList>
    </citation>
    <scope>NUCLEOTIDE SEQUENCE</scope>
    <source>
        <strain evidence="2">SY7</strain>
    </source>
</reference>
<evidence type="ECO:0000313" key="3">
    <source>
        <dbReference type="Proteomes" id="UP000321389"/>
    </source>
</evidence>
<gene>
    <name evidence="2" type="ORF">FQ775_17440</name>
</gene>
<dbReference type="AlphaFoldDB" id="A0A5B8L2J1"/>
<dbReference type="Gene3D" id="3.30.70.100">
    <property type="match status" value="1"/>
</dbReference>
<dbReference type="RefSeq" id="WP_146300660.1">
    <property type="nucleotide sequence ID" value="NZ_CP042301.2"/>
</dbReference>